<dbReference type="eggNOG" id="COG1231">
    <property type="taxonomic scope" value="Bacteria"/>
</dbReference>
<protein>
    <submittedName>
        <fullName evidence="6">Amine oxidase</fullName>
    </submittedName>
</protein>
<name>D7CU83_TRURR</name>
<evidence type="ECO:0000259" key="5">
    <source>
        <dbReference type="Pfam" id="PF01593"/>
    </source>
</evidence>
<dbReference type="PRINTS" id="PR00757">
    <property type="entry name" value="AMINEOXDASEF"/>
</dbReference>
<feature type="binding site" evidence="4">
    <location>
        <position position="240"/>
    </location>
    <ligand>
        <name>FAD</name>
        <dbReference type="ChEBI" id="CHEBI:57692"/>
    </ligand>
</feature>
<dbReference type="RefSeq" id="WP_013177353.1">
    <property type="nucleotide sequence ID" value="NC_014221.1"/>
</dbReference>
<evidence type="ECO:0000256" key="2">
    <source>
        <dbReference type="ARBA" id="ARBA00005995"/>
    </source>
</evidence>
<reference evidence="6 7" key="2">
    <citation type="journal article" date="2011" name="Stand. Genomic Sci.">
        <title>Complete genome sequence of Truepera radiovictrix type strain (RQ-24).</title>
        <authorList>
            <person name="Ivanova N."/>
            <person name="Rohde C."/>
            <person name="Munk C."/>
            <person name="Nolan M."/>
            <person name="Lucas S."/>
            <person name="Del Rio T.G."/>
            <person name="Tice H."/>
            <person name="Deshpande S."/>
            <person name="Cheng J.F."/>
            <person name="Tapia R."/>
            <person name="Han C."/>
            <person name="Goodwin L."/>
            <person name="Pitluck S."/>
            <person name="Liolios K."/>
            <person name="Mavromatis K."/>
            <person name="Mikhailova N."/>
            <person name="Pati A."/>
            <person name="Chen A."/>
            <person name="Palaniappan K."/>
            <person name="Land M."/>
            <person name="Hauser L."/>
            <person name="Chang Y.J."/>
            <person name="Jeffries C.D."/>
            <person name="Brambilla E."/>
            <person name="Rohde M."/>
            <person name="Goker M."/>
            <person name="Tindall B.J."/>
            <person name="Woyke T."/>
            <person name="Bristow J."/>
            <person name="Eisen J.A."/>
            <person name="Markowitz V."/>
            <person name="Hugenholtz P."/>
            <person name="Kyrpides N.C."/>
            <person name="Klenk H.P."/>
            <person name="Lapidus A."/>
        </authorList>
    </citation>
    <scope>NUCLEOTIDE SEQUENCE [LARGE SCALE GENOMIC DNA]</scope>
    <source>
        <strain evidence="7">DSM 17093 / CIP 108686 / LMG 22925 / RQ-24</strain>
    </source>
</reference>
<dbReference type="Proteomes" id="UP000000379">
    <property type="component" value="Chromosome"/>
</dbReference>
<evidence type="ECO:0000256" key="3">
    <source>
        <dbReference type="ARBA" id="ARBA00023002"/>
    </source>
</evidence>
<evidence type="ECO:0000256" key="1">
    <source>
        <dbReference type="ARBA" id="ARBA00001974"/>
    </source>
</evidence>
<dbReference type="Gene3D" id="3.50.50.60">
    <property type="entry name" value="FAD/NAD(P)-binding domain"/>
    <property type="match status" value="1"/>
</dbReference>
<comment type="cofactor">
    <cofactor evidence="1">
        <name>FAD</name>
        <dbReference type="ChEBI" id="CHEBI:57692"/>
    </cofactor>
</comment>
<dbReference type="PANTHER" id="PTHR43563:SF1">
    <property type="entry name" value="AMINE OXIDASE [FLAVIN-CONTAINING] B"/>
    <property type="match status" value="1"/>
</dbReference>
<dbReference type="AlphaFoldDB" id="D7CU83"/>
<comment type="similarity">
    <text evidence="2">Belongs to the flavin monoamine oxidase family.</text>
</comment>
<dbReference type="EMBL" id="CP002049">
    <property type="protein sequence ID" value="ADI13981.1"/>
    <property type="molecule type" value="Genomic_DNA"/>
</dbReference>
<proteinExistence type="inferred from homology"/>
<dbReference type="SUPFAM" id="SSF54373">
    <property type="entry name" value="FAD-linked reductases, C-terminal domain"/>
    <property type="match status" value="1"/>
</dbReference>
<organism evidence="6 7">
    <name type="scientific">Truepera radiovictrix (strain DSM 17093 / CIP 108686 / LMG 22925 / RQ-24)</name>
    <dbReference type="NCBI Taxonomy" id="649638"/>
    <lineage>
        <taxon>Bacteria</taxon>
        <taxon>Thermotogati</taxon>
        <taxon>Deinococcota</taxon>
        <taxon>Deinococci</taxon>
        <taxon>Trueperales</taxon>
        <taxon>Trueperaceae</taxon>
        <taxon>Truepera</taxon>
    </lineage>
</organism>
<dbReference type="InterPro" id="IPR002937">
    <property type="entry name" value="Amino_oxidase"/>
</dbReference>
<evidence type="ECO:0000313" key="7">
    <source>
        <dbReference type="Proteomes" id="UP000000379"/>
    </source>
</evidence>
<evidence type="ECO:0000313" key="6">
    <source>
        <dbReference type="EMBL" id="ADI13981.1"/>
    </source>
</evidence>
<sequence length="455" mass="49551">MPTDTPTYDCIVVGAGLAGLVAARNLHRAGASVLVLEARDRIGGRMYGRALPSGGWVDWGGQWVGPTQERFCALLSEYGVERFPSPSQGRKVLIFGDQRYEFEGFFQGFFEGLPPGVPEGDWSDAIDAWARFDALAARLEPEHPRSNDLTRKLDAVTFAQWIGENTRTAFGNWYFSYMARAVGTGCAEPEQVSLLHVLWGHRVASQAEYPEAELLRGGAGQLPAKIAAAFAERVRTGEPVLRARQDGAGVTLETPRGRYAARFAIVAMPPHLAGRIAYDPPLPPLRSQLTQRMPMGTCAKLLVAYDRPFWRDRGLVGTGIGNSGWVELCADSSELAGDVGVIAAFVYGHRYHAWRQLNESDRRAAILADLARYFGDEALSPIAYDEADWTSDPWTGGGYTAFMPPGVWTSFGEALAAPVGSIHWAGTEVAERWPGFFEGAVRTGEAAAERVAALL</sequence>
<reference evidence="7" key="1">
    <citation type="submission" date="2010-05" db="EMBL/GenBank/DDBJ databases">
        <title>The complete genome of Truepera radiovictris DSM 17093.</title>
        <authorList>
            <consortium name="US DOE Joint Genome Institute (JGI-PGF)"/>
            <person name="Lucas S."/>
            <person name="Copeland A."/>
            <person name="Lapidus A."/>
            <person name="Glavina del Rio T."/>
            <person name="Dalin E."/>
            <person name="Tice H."/>
            <person name="Bruce D."/>
            <person name="Goodwin L."/>
            <person name="Pitluck S."/>
            <person name="Kyrpides N."/>
            <person name="Mavromatis K."/>
            <person name="Ovchinnikova G."/>
            <person name="Munk A.C."/>
            <person name="Detter J.C."/>
            <person name="Han C."/>
            <person name="Tapia R."/>
            <person name="Land M."/>
            <person name="Hauser L."/>
            <person name="Markowitz V."/>
            <person name="Cheng J.-F."/>
            <person name="Hugenholtz P."/>
            <person name="Woyke T."/>
            <person name="Wu D."/>
            <person name="Tindall B."/>
            <person name="Pomrenke H.G."/>
            <person name="Brambilla E."/>
            <person name="Klenk H.-P."/>
            <person name="Eisen J.A."/>
        </authorList>
    </citation>
    <scope>NUCLEOTIDE SEQUENCE [LARGE SCALE GENOMIC DNA]</scope>
    <source>
        <strain evidence="7">DSM 17093 / CIP 108686 / LMG 22925 / RQ-24</strain>
    </source>
</reference>
<keyword evidence="7" id="KW-1185">Reference proteome</keyword>
<dbReference type="KEGG" id="tra:Trad_0847"/>
<evidence type="ECO:0000256" key="4">
    <source>
        <dbReference type="PIRSR" id="PIRSR601613-1"/>
    </source>
</evidence>
<dbReference type="GO" id="GO:0016491">
    <property type="term" value="F:oxidoreductase activity"/>
    <property type="evidence" value="ECO:0007669"/>
    <property type="project" value="UniProtKB-KW"/>
</dbReference>
<dbReference type="SUPFAM" id="SSF51905">
    <property type="entry name" value="FAD/NAD(P)-binding domain"/>
    <property type="match status" value="1"/>
</dbReference>
<dbReference type="Gene3D" id="1.10.405.10">
    <property type="entry name" value="Guanine Nucleotide Dissociation Inhibitor, domain 1"/>
    <property type="match status" value="1"/>
</dbReference>
<feature type="domain" description="Amine oxidase" evidence="5">
    <location>
        <begin position="17"/>
        <end position="451"/>
    </location>
</feature>
<gene>
    <name evidence="6" type="ordered locus">Trad_0847</name>
</gene>
<accession>D7CU83</accession>
<feature type="binding site" evidence="4">
    <location>
        <position position="428"/>
    </location>
    <ligand>
        <name>FAD</name>
        <dbReference type="ChEBI" id="CHEBI:57692"/>
    </ligand>
</feature>
<keyword evidence="3" id="KW-0560">Oxidoreductase</keyword>
<feature type="binding site" evidence="4">
    <location>
        <position position="345"/>
    </location>
    <ligand>
        <name>substrate</name>
    </ligand>
</feature>
<dbReference type="InterPro" id="IPR036188">
    <property type="entry name" value="FAD/NAD-bd_sf"/>
</dbReference>
<dbReference type="OrthoDB" id="547674at2"/>
<dbReference type="PANTHER" id="PTHR43563">
    <property type="entry name" value="AMINE OXIDASE"/>
    <property type="match status" value="1"/>
</dbReference>
<dbReference type="InterPro" id="IPR050703">
    <property type="entry name" value="Flavin_MAO"/>
</dbReference>
<dbReference type="InterPro" id="IPR001613">
    <property type="entry name" value="Flavin_amine_oxidase"/>
</dbReference>
<dbReference type="STRING" id="649638.Trad_0847"/>
<dbReference type="Pfam" id="PF01593">
    <property type="entry name" value="Amino_oxidase"/>
    <property type="match status" value="1"/>
</dbReference>
<feature type="binding site" evidence="4">
    <location>
        <begin position="37"/>
        <end position="38"/>
    </location>
    <ligand>
        <name>FAD</name>
        <dbReference type="ChEBI" id="CHEBI:57692"/>
    </ligand>
</feature>
<dbReference type="HOGENOM" id="CLU_004498_0_4_0"/>
<dbReference type="Gene3D" id="3.90.660.10">
    <property type="match status" value="1"/>
</dbReference>